<dbReference type="Pfam" id="PF13455">
    <property type="entry name" value="MUG113"/>
    <property type="match status" value="1"/>
</dbReference>
<dbReference type="RefSeq" id="WP_186923478.1">
    <property type="nucleotide sequence ID" value="NZ_JACOFW010000016.1"/>
</dbReference>
<dbReference type="EMBL" id="JACOFW010000016">
    <property type="protein sequence ID" value="MBC3808399.1"/>
    <property type="molecule type" value="Genomic_DNA"/>
</dbReference>
<accession>A0ABR6X615</accession>
<evidence type="ECO:0000259" key="1">
    <source>
        <dbReference type="SMART" id="SM00974"/>
    </source>
</evidence>
<name>A0ABR6X615_9BURK</name>
<feature type="domain" description="Bacteriophage T5 Orf172 DNA-binding" evidence="1">
    <location>
        <begin position="11"/>
        <end position="89"/>
    </location>
</feature>
<comment type="caution">
    <text evidence="2">The sequence shown here is derived from an EMBL/GenBank/DDBJ whole genome shotgun (WGS) entry which is preliminary data.</text>
</comment>
<gene>
    <name evidence="2" type="ORF">H8K52_13720</name>
</gene>
<protein>
    <submittedName>
        <fullName evidence="2">GIY-YIG nuclease family protein</fullName>
    </submittedName>
</protein>
<organism evidence="2 3">
    <name type="scientific">Undibacterium seohonense</name>
    <dbReference type="NCBI Taxonomy" id="1344950"/>
    <lineage>
        <taxon>Bacteria</taxon>
        <taxon>Pseudomonadati</taxon>
        <taxon>Pseudomonadota</taxon>
        <taxon>Betaproteobacteria</taxon>
        <taxon>Burkholderiales</taxon>
        <taxon>Oxalobacteraceae</taxon>
        <taxon>Undibacterium</taxon>
    </lineage>
</organism>
<evidence type="ECO:0000313" key="3">
    <source>
        <dbReference type="Proteomes" id="UP000648257"/>
    </source>
</evidence>
<proteinExistence type="predicted"/>
<evidence type="ECO:0000313" key="2">
    <source>
        <dbReference type="EMBL" id="MBC3808399.1"/>
    </source>
</evidence>
<sequence length="207" mass="23735">MGDIVYVMTNEAMPGIIKIGYTDNIENRIKTLDRTSLPLPFECHYAARVENAFEIERILHTLFAEQRIRPNREFFRLSPEKVVTALRLTPHQDVTPRVGIFEDAEEQRAVTETRARRDRINLRAIDVPVGAELVFSRDTDIKCTVLNETQIEYQGTVTSLSRSALNILQAKGHSVSSVSGSVFWMYEGETLDERRQRIESEQFESAM</sequence>
<dbReference type="Proteomes" id="UP000648257">
    <property type="component" value="Unassembled WGS sequence"/>
</dbReference>
<dbReference type="SMART" id="SM00974">
    <property type="entry name" value="T5orf172"/>
    <property type="match status" value="1"/>
</dbReference>
<reference evidence="2 3" key="1">
    <citation type="submission" date="2020-08" db="EMBL/GenBank/DDBJ databases">
        <title>Novel species isolated from subtropical streams in China.</title>
        <authorList>
            <person name="Lu H."/>
        </authorList>
    </citation>
    <scope>NUCLEOTIDE SEQUENCE [LARGE SCALE GENOMIC DNA]</scope>
    <source>
        <strain evidence="2 3">KACC 16656</strain>
    </source>
</reference>
<dbReference type="InterPro" id="IPR018306">
    <property type="entry name" value="Phage_T5_Orf172_DNA-bd"/>
</dbReference>
<keyword evidence="3" id="KW-1185">Reference proteome</keyword>